<dbReference type="AlphaFoldDB" id="A0A3B0XLT7"/>
<dbReference type="SFLD" id="SFLDS00003">
    <property type="entry name" value="Haloacid_Dehalogenase"/>
    <property type="match status" value="1"/>
</dbReference>
<name>A0A3B0XLT7_9ZZZZ</name>
<dbReference type="GO" id="GO:0005829">
    <property type="term" value="C:cytosol"/>
    <property type="evidence" value="ECO:0007669"/>
    <property type="project" value="TreeGrafter"/>
</dbReference>
<dbReference type="SUPFAM" id="SSF56784">
    <property type="entry name" value="HAD-like"/>
    <property type="match status" value="1"/>
</dbReference>
<proteinExistence type="predicted"/>
<dbReference type="Pfam" id="PF13419">
    <property type="entry name" value="HAD_2"/>
    <property type="match status" value="1"/>
</dbReference>
<sequence length="221" mass="24915">MNNKRPYQLLIFDWDGTLMDSVARIVDCLRKSSEQVLGEEPRSDHELKDVIGLGLREALTQLHPKADSQQIEDMSAAYRYQYMEVNETSSVLFDGSESLLEKLEQQGYWLAVATGKGRQGLDQVLQVTGLGGRFHVTRCASETVSKPHPLMLEEILQQLGLEAKDALMIGDTEYDMEMAKNANMDRLGVSYGVHPRDRLMKHQPIACIDHISQLDAILQNL</sequence>
<gene>
    <name evidence="1" type="ORF">MNBD_GAMMA09-3171</name>
</gene>
<dbReference type="Gene3D" id="1.10.150.240">
    <property type="entry name" value="Putative phosphatase, domain 2"/>
    <property type="match status" value="1"/>
</dbReference>
<dbReference type="Gene3D" id="3.40.50.1000">
    <property type="entry name" value="HAD superfamily/HAD-like"/>
    <property type="match status" value="1"/>
</dbReference>
<reference evidence="1" key="1">
    <citation type="submission" date="2018-06" db="EMBL/GenBank/DDBJ databases">
        <authorList>
            <person name="Zhirakovskaya E."/>
        </authorList>
    </citation>
    <scope>NUCLEOTIDE SEQUENCE</scope>
</reference>
<dbReference type="SFLD" id="SFLDG01135">
    <property type="entry name" value="C1.5.6:_HAD__Beta-PGM__Phospha"/>
    <property type="match status" value="1"/>
</dbReference>
<accession>A0A3B0XLT7</accession>
<dbReference type="PANTHER" id="PTHR43434:SF24">
    <property type="entry name" value="HYDROLASE-RELATED"/>
    <property type="match status" value="1"/>
</dbReference>
<dbReference type="EMBL" id="UOFI01000132">
    <property type="protein sequence ID" value="VAW68531.1"/>
    <property type="molecule type" value="Genomic_DNA"/>
</dbReference>
<dbReference type="NCBIfam" id="TIGR01549">
    <property type="entry name" value="HAD-SF-IA-v1"/>
    <property type="match status" value="1"/>
</dbReference>
<organism evidence="1">
    <name type="scientific">hydrothermal vent metagenome</name>
    <dbReference type="NCBI Taxonomy" id="652676"/>
    <lineage>
        <taxon>unclassified sequences</taxon>
        <taxon>metagenomes</taxon>
        <taxon>ecological metagenomes</taxon>
    </lineage>
</organism>
<dbReference type="InterPro" id="IPR036412">
    <property type="entry name" value="HAD-like_sf"/>
</dbReference>
<dbReference type="InterPro" id="IPR023214">
    <property type="entry name" value="HAD_sf"/>
</dbReference>
<dbReference type="InterPro" id="IPR006439">
    <property type="entry name" value="HAD-SF_hydro_IA"/>
</dbReference>
<dbReference type="SFLD" id="SFLDG01129">
    <property type="entry name" value="C1.5:_HAD__Beta-PGM__Phosphata"/>
    <property type="match status" value="1"/>
</dbReference>
<dbReference type="PANTHER" id="PTHR43434">
    <property type="entry name" value="PHOSPHOGLYCOLATE PHOSPHATASE"/>
    <property type="match status" value="1"/>
</dbReference>
<dbReference type="InterPro" id="IPR023198">
    <property type="entry name" value="PGP-like_dom2"/>
</dbReference>
<evidence type="ECO:0000313" key="1">
    <source>
        <dbReference type="EMBL" id="VAW68531.1"/>
    </source>
</evidence>
<dbReference type="InterPro" id="IPR041492">
    <property type="entry name" value="HAD_2"/>
</dbReference>
<dbReference type="NCBIfam" id="TIGR01509">
    <property type="entry name" value="HAD-SF-IA-v3"/>
    <property type="match status" value="1"/>
</dbReference>
<dbReference type="GO" id="GO:0006281">
    <property type="term" value="P:DNA repair"/>
    <property type="evidence" value="ECO:0007669"/>
    <property type="project" value="TreeGrafter"/>
</dbReference>
<dbReference type="GO" id="GO:0008967">
    <property type="term" value="F:phosphoglycolate phosphatase activity"/>
    <property type="evidence" value="ECO:0007669"/>
    <property type="project" value="TreeGrafter"/>
</dbReference>
<dbReference type="InterPro" id="IPR050155">
    <property type="entry name" value="HAD-like_hydrolase_sf"/>
</dbReference>
<protein>
    <submittedName>
        <fullName evidence="1">Similar to phosphoglycolate phosphatase, clustered with ribosomal large subunit pseudouridine synthase C</fullName>
    </submittedName>
</protein>